<evidence type="ECO:0000313" key="1">
    <source>
        <dbReference type="EMBL" id="QHT10536.1"/>
    </source>
</evidence>
<dbReference type="InterPro" id="IPR051710">
    <property type="entry name" value="Phosphatase_SH3-domain"/>
</dbReference>
<dbReference type="Pfam" id="PF00300">
    <property type="entry name" value="His_Phos_1"/>
    <property type="match status" value="1"/>
</dbReference>
<name>A0A6C0D0D9_9ZZZZ</name>
<proteinExistence type="predicted"/>
<protein>
    <recommendedName>
        <fullName evidence="2">Histidine phosphatase family protein</fullName>
    </recommendedName>
</protein>
<dbReference type="EMBL" id="MN739521">
    <property type="protein sequence ID" value="QHT10536.1"/>
    <property type="molecule type" value="Genomic_DNA"/>
</dbReference>
<organism evidence="1">
    <name type="scientific">viral metagenome</name>
    <dbReference type="NCBI Taxonomy" id="1070528"/>
    <lineage>
        <taxon>unclassified sequences</taxon>
        <taxon>metagenomes</taxon>
        <taxon>organismal metagenomes</taxon>
    </lineage>
</organism>
<dbReference type="SUPFAM" id="SSF53254">
    <property type="entry name" value="Phosphoglycerate mutase-like"/>
    <property type="match status" value="1"/>
</dbReference>
<dbReference type="InterPro" id="IPR029033">
    <property type="entry name" value="His_PPase_superfam"/>
</dbReference>
<evidence type="ECO:0008006" key="2">
    <source>
        <dbReference type="Google" id="ProtNLM"/>
    </source>
</evidence>
<accession>A0A6C0D0D9</accession>
<dbReference type="AlphaFoldDB" id="A0A6C0D0D9"/>
<dbReference type="PANTHER" id="PTHR16469:SF27">
    <property type="entry name" value="UBIQUITIN-ASSOCIATED AND SH3 DOMAIN-CONTAINING BA-RELATED"/>
    <property type="match status" value="1"/>
</dbReference>
<reference evidence="1" key="1">
    <citation type="journal article" date="2020" name="Nature">
        <title>Giant virus diversity and host interactions through global metagenomics.</title>
        <authorList>
            <person name="Schulz F."/>
            <person name="Roux S."/>
            <person name="Paez-Espino D."/>
            <person name="Jungbluth S."/>
            <person name="Walsh D.A."/>
            <person name="Denef V.J."/>
            <person name="McMahon K.D."/>
            <person name="Konstantinidis K.T."/>
            <person name="Eloe-Fadrosh E.A."/>
            <person name="Kyrpides N.C."/>
            <person name="Woyke T."/>
        </authorList>
    </citation>
    <scope>NUCLEOTIDE SEQUENCE</scope>
    <source>
        <strain evidence="1">GVMAG-M-3300023174-107</strain>
    </source>
</reference>
<dbReference type="Gene3D" id="3.40.50.1240">
    <property type="entry name" value="Phosphoglycerate mutase-like"/>
    <property type="match status" value="1"/>
</dbReference>
<sequence length="223" mass="24566">MQRTMTSTSASTSASVDITLHRHSLRADGDPDPVVQASVTRIHDTPLSPAGIMRIREKGTKPTQYIWCSDLWRCIQTAVEVQKANGGVIIIDGDLGEVRHPRVLKRPVSEFDVLDDDAVRTLTQNFIRLDPPEILEESRGLGGDADLRYKASLARIGDWCRRRKVSEVTVISHGDCVASLAALCGKSIYSIEEFGCITATYNGTWTYKSSVDAGIMDADNAEW</sequence>
<dbReference type="PANTHER" id="PTHR16469">
    <property type="entry name" value="UBIQUITIN-ASSOCIATED AND SH3 DOMAIN-CONTAINING BA-RELATED"/>
    <property type="match status" value="1"/>
</dbReference>
<dbReference type="InterPro" id="IPR013078">
    <property type="entry name" value="His_Pase_superF_clade-1"/>
</dbReference>